<comment type="caution">
    <text evidence="2">The sequence shown here is derived from an EMBL/GenBank/DDBJ whole genome shotgun (WGS) entry which is preliminary data.</text>
</comment>
<proteinExistence type="predicted"/>
<dbReference type="PROSITE" id="PS50234">
    <property type="entry name" value="VWFA"/>
    <property type="match status" value="1"/>
</dbReference>
<protein>
    <recommendedName>
        <fullName evidence="1">VWFA domain-containing protein</fullName>
    </recommendedName>
</protein>
<dbReference type="GO" id="GO:0071277">
    <property type="term" value="P:cellular response to calcium ion"/>
    <property type="evidence" value="ECO:0007669"/>
    <property type="project" value="TreeGrafter"/>
</dbReference>
<keyword evidence="3" id="KW-1185">Reference proteome</keyword>
<dbReference type="GO" id="GO:0005544">
    <property type="term" value="F:calcium-dependent phospholipid binding"/>
    <property type="evidence" value="ECO:0007669"/>
    <property type="project" value="InterPro"/>
</dbReference>
<reference evidence="2" key="1">
    <citation type="submission" date="2023-06" db="EMBL/GenBank/DDBJ databases">
        <authorList>
            <person name="Delattre M."/>
        </authorList>
    </citation>
    <scope>NUCLEOTIDE SEQUENCE</scope>
    <source>
        <strain evidence="2">AF72</strain>
    </source>
</reference>
<dbReference type="InterPro" id="IPR035892">
    <property type="entry name" value="C2_domain_sf"/>
</dbReference>
<feature type="non-terminal residue" evidence="2">
    <location>
        <position position="490"/>
    </location>
</feature>
<gene>
    <name evidence="2" type="ORF">MSPICULIGERA_LOCUS10829</name>
</gene>
<dbReference type="GO" id="GO:0005886">
    <property type="term" value="C:plasma membrane"/>
    <property type="evidence" value="ECO:0007669"/>
    <property type="project" value="TreeGrafter"/>
</dbReference>
<dbReference type="InterPro" id="IPR045052">
    <property type="entry name" value="Copine"/>
</dbReference>
<accession>A0AA36FY41</accession>
<feature type="domain" description="VWFA" evidence="1">
    <location>
        <begin position="264"/>
        <end position="475"/>
    </location>
</feature>
<evidence type="ECO:0000313" key="3">
    <source>
        <dbReference type="Proteomes" id="UP001177023"/>
    </source>
</evidence>
<dbReference type="SUPFAM" id="SSF49562">
    <property type="entry name" value="C2 domain (Calcium/lipid-binding domain, CaLB)"/>
    <property type="match status" value="1"/>
</dbReference>
<dbReference type="EMBL" id="CATQJA010002598">
    <property type="protein sequence ID" value="CAJ0572443.1"/>
    <property type="molecule type" value="Genomic_DNA"/>
</dbReference>
<organism evidence="2 3">
    <name type="scientific">Mesorhabditis spiculigera</name>
    <dbReference type="NCBI Taxonomy" id="96644"/>
    <lineage>
        <taxon>Eukaryota</taxon>
        <taxon>Metazoa</taxon>
        <taxon>Ecdysozoa</taxon>
        <taxon>Nematoda</taxon>
        <taxon>Chromadorea</taxon>
        <taxon>Rhabditida</taxon>
        <taxon>Rhabditina</taxon>
        <taxon>Rhabditomorpha</taxon>
        <taxon>Rhabditoidea</taxon>
        <taxon>Rhabditidae</taxon>
        <taxon>Mesorhabditinae</taxon>
        <taxon>Mesorhabditis</taxon>
    </lineage>
</organism>
<dbReference type="SUPFAM" id="SSF53300">
    <property type="entry name" value="vWA-like"/>
    <property type="match status" value="1"/>
</dbReference>
<dbReference type="Proteomes" id="UP001177023">
    <property type="component" value="Unassembled WGS sequence"/>
</dbReference>
<name>A0AA36FY41_9BILA</name>
<dbReference type="InterPro" id="IPR036465">
    <property type="entry name" value="vWFA_dom_sf"/>
</dbReference>
<sequence length="490" mass="55525">MIFSDIFLREDATGMRLIIYKQDENQQFVEFSQTETQFFNANPNFFRHIALEYKFDALVRLKIDVVAINDAIQEQIVYKIGEAHLDLPVLLANRGELSLPLNNTRGRLEVSLDAPDIYRQAVKLRFTASHLHVTANTIAVKPYFVFLLNISNRTILLHRSEMLSTKDPEWAAFSVPLFLLQFYQQGVLQLSVYNHYPNHQDELIGSCCTNWTKLQRGPGALNSYMLMNEEGKKKEEKISTDLVEFEIHETAGFFEIVKAGLSVDLGVSIDFTASNGDPTQPTSLHFIHPHKPNPYTNAILKILPPLFGHSKETRISAMGFGARVGRDHQMSNCFPLEQTSQQFYVQGFNGLLNAYSSARLEVMFFGPTEFADSIYHVSKFAKASARLKLGLYYVLVILTDGDLENTKGTRDALVDASEAPMSVVVVGLRDGQKFDKVVALESPILKHSDGRTMRRQVLSFTKFNDLATDDAFALIPFRIQQWNMLYTKNS</sequence>
<dbReference type="PANTHER" id="PTHR10857:SF111">
    <property type="entry name" value="VWFA DOMAIN-CONTAINING PROTEIN"/>
    <property type="match status" value="1"/>
</dbReference>
<dbReference type="PANTHER" id="PTHR10857">
    <property type="entry name" value="COPINE"/>
    <property type="match status" value="1"/>
</dbReference>
<evidence type="ECO:0000313" key="2">
    <source>
        <dbReference type="EMBL" id="CAJ0572443.1"/>
    </source>
</evidence>
<evidence type="ECO:0000259" key="1">
    <source>
        <dbReference type="PROSITE" id="PS50234"/>
    </source>
</evidence>
<dbReference type="InterPro" id="IPR010734">
    <property type="entry name" value="Copine_C"/>
</dbReference>
<dbReference type="Pfam" id="PF07002">
    <property type="entry name" value="Copine"/>
    <property type="match status" value="1"/>
</dbReference>
<dbReference type="AlphaFoldDB" id="A0AA36FY41"/>
<dbReference type="InterPro" id="IPR002035">
    <property type="entry name" value="VWF_A"/>
</dbReference>